<accession>A0A0J7K6N0</accession>
<dbReference type="Proteomes" id="UP000036403">
    <property type="component" value="Unassembled WGS sequence"/>
</dbReference>
<dbReference type="PaxDb" id="67767-A0A0J7K6N0"/>
<proteinExistence type="predicted"/>
<evidence type="ECO:0000313" key="2">
    <source>
        <dbReference type="Proteomes" id="UP000036403"/>
    </source>
</evidence>
<protein>
    <submittedName>
        <fullName evidence="1">Uncharacterized protein</fullName>
    </submittedName>
</protein>
<organism evidence="1 2">
    <name type="scientific">Lasius niger</name>
    <name type="common">Black garden ant</name>
    <dbReference type="NCBI Taxonomy" id="67767"/>
    <lineage>
        <taxon>Eukaryota</taxon>
        <taxon>Metazoa</taxon>
        <taxon>Ecdysozoa</taxon>
        <taxon>Arthropoda</taxon>
        <taxon>Hexapoda</taxon>
        <taxon>Insecta</taxon>
        <taxon>Pterygota</taxon>
        <taxon>Neoptera</taxon>
        <taxon>Endopterygota</taxon>
        <taxon>Hymenoptera</taxon>
        <taxon>Apocrita</taxon>
        <taxon>Aculeata</taxon>
        <taxon>Formicoidea</taxon>
        <taxon>Formicidae</taxon>
        <taxon>Formicinae</taxon>
        <taxon>Lasius</taxon>
        <taxon>Lasius</taxon>
    </lineage>
</organism>
<reference evidence="1 2" key="1">
    <citation type="submission" date="2015-04" db="EMBL/GenBank/DDBJ databases">
        <title>Lasius niger genome sequencing.</title>
        <authorList>
            <person name="Konorov E.A."/>
            <person name="Nikitin M.A."/>
            <person name="Kirill M.V."/>
            <person name="Chang P."/>
        </authorList>
    </citation>
    <scope>NUCLEOTIDE SEQUENCE [LARGE SCALE GENOMIC DNA]</scope>
    <source>
        <tissue evidence="1">Whole</tissue>
    </source>
</reference>
<sequence>MKQTSVSWLSDTFTRLHMEKAHVMGLGTARYTKIPFLRTLSGINSDSEKVFVMFTICHFLEDEEHKEKSKEELT</sequence>
<evidence type="ECO:0000313" key="1">
    <source>
        <dbReference type="EMBL" id="KMQ86022.1"/>
    </source>
</evidence>
<dbReference type="EMBL" id="LBMM01012741">
    <property type="protein sequence ID" value="KMQ86022.1"/>
    <property type="molecule type" value="Genomic_DNA"/>
</dbReference>
<gene>
    <name evidence="1" type="ORF">RF55_15123</name>
</gene>
<comment type="caution">
    <text evidence="1">The sequence shown here is derived from an EMBL/GenBank/DDBJ whole genome shotgun (WGS) entry which is preliminary data.</text>
</comment>
<name>A0A0J7K6N0_LASNI</name>
<keyword evidence="2" id="KW-1185">Reference proteome</keyword>
<dbReference type="AlphaFoldDB" id="A0A0J7K6N0"/>